<feature type="region of interest" description="Disordered" evidence="1">
    <location>
        <begin position="50"/>
        <end position="320"/>
    </location>
</feature>
<dbReference type="Proteomes" id="UP000322873">
    <property type="component" value="Unassembled WGS sequence"/>
</dbReference>
<sequence length="320" mass="34296">MRRQGVQIGASLSKEVLRPPKYYQNVFYLAAASRLRILNHQCANVISRLHRHDTPDEPPTRLPPPDRQAPEAKPTHHRRGRARHEGSAAGSPRQGRLQRSARPSDPGRRHDIQGARLPRRGGPRDEAGRVGREGQPRGSDYPRACGHGGAAQGAGDGCAGAERRRGQGDGRAGGGELQPRRLQGSGAGAGAGRGQDQVVEEVPGDPEGGASGGHGRGRGGACGVDAGRGPEESGSVDGDEHEDSGGRDPERGTRRPALGQGLEQTPEETPKEGPHHRHLWPRLKTRSPIEEVQHGLRYRMLEGRQTHGRRDRGGELGAET</sequence>
<comment type="caution">
    <text evidence="2">The sequence shown here is derived from an EMBL/GenBank/DDBJ whole genome shotgun (WGS) entry which is preliminary data.</text>
</comment>
<organism evidence="2 3">
    <name type="scientific">Monilinia fructicola</name>
    <name type="common">Brown rot fungus</name>
    <name type="synonym">Ciboria fructicola</name>
    <dbReference type="NCBI Taxonomy" id="38448"/>
    <lineage>
        <taxon>Eukaryota</taxon>
        <taxon>Fungi</taxon>
        <taxon>Dikarya</taxon>
        <taxon>Ascomycota</taxon>
        <taxon>Pezizomycotina</taxon>
        <taxon>Leotiomycetes</taxon>
        <taxon>Helotiales</taxon>
        <taxon>Sclerotiniaceae</taxon>
        <taxon>Monilinia</taxon>
    </lineage>
</organism>
<name>A0A5M9JGZ3_MONFR</name>
<keyword evidence="3" id="KW-1185">Reference proteome</keyword>
<feature type="compositionally biased region" description="Basic residues" evidence="1">
    <location>
        <begin position="274"/>
        <end position="285"/>
    </location>
</feature>
<protein>
    <submittedName>
        <fullName evidence="2">Uncharacterized protein</fullName>
    </submittedName>
</protein>
<evidence type="ECO:0000313" key="2">
    <source>
        <dbReference type="EMBL" id="KAA8567930.1"/>
    </source>
</evidence>
<dbReference type="EMBL" id="VICG01000010">
    <property type="protein sequence ID" value="KAA8567930.1"/>
    <property type="molecule type" value="Genomic_DNA"/>
</dbReference>
<feature type="compositionally biased region" description="Basic and acidic residues" evidence="1">
    <location>
        <begin position="243"/>
        <end position="253"/>
    </location>
</feature>
<evidence type="ECO:0000256" key="1">
    <source>
        <dbReference type="SAM" id="MobiDB-lite"/>
    </source>
</evidence>
<feature type="compositionally biased region" description="Basic and acidic residues" evidence="1">
    <location>
        <begin position="122"/>
        <end position="135"/>
    </location>
</feature>
<proteinExistence type="predicted"/>
<feature type="compositionally biased region" description="Gly residues" evidence="1">
    <location>
        <begin position="206"/>
        <end position="222"/>
    </location>
</feature>
<gene>
    <name evidence="2" type="ORF">EYC84_008368</name>
</gene>
<feature type="compositionally biased region" description="Basic and acidic residues" evidence="1">
    <location>
        <begin position="287"/>
        <end position="305"/>
    </location>
</feature>
<evidence type="ECO:0000313" key="3">
    <source>
        <dbReference type="Proteomes" id="UP000322873"/>
    </source>
</evidence>
<reference evidence="2 3" key="1">
    <citation type="submission" date="2019-06" db="EMBL/GenBank/DDBJ databases">
        <title>Genome Sequence of the Brown Rot Fungal Pathogen Monilinia fructicola.</title>
        <authorList>
            <person name="De Miccolis Angelini R.M."/>
            <person name="Landi L."/>
            <person name="Abate D."/>
            <person name="Pollastro S."/>
            <person name="Romanazzi G."/>
            <person name="Faretra F."/>
        </authorList>
    </citation>
    <scope>NUCLEOTIDE SEQUENCE [LARGE SCALE GENOMIC DNA]</scope>
    <source>
        <strain evidence="2 3">Mfrc123</strain>
    </source>
</reference>
<feature type="compositionally biased region" description="Gly residues" evidence="1">
    <location>
        <begin position="146"/>
        <end position="158"/>
    </location>
</feature>
<dbReference type="AlphaFoldDB" id="A0A5M9JGZ3"/>
<accession>A0A5M9JGZ3</accession>